<dbReference type="OrthoDB" id="6151406at2759"/>
<evidence type="ECO:0000259" key="2">
    <source>
        <dbReference type="PROSITE" id="PS50835"/>
    </source>
</evidence>
<dbReference type="PROSITE" id="PS50835">
    <property type="entry name" value="IG_LIKE"/>
    <property type="match status" value="1"/>
</dbReference>
<feature type="domain" description="Ig-like" evidence="2">
    <location>
        <begin position="49"/>
        <end position="119"/>
    </location>
</feature>
<comment type="caution">
    <text evidence="3">The sequence shown here is derived from an EMBL/GenBank/DDBJ whole genome shotgun (WGS) entry which is preliminary data.</text>
</comment>
<evidence type="ECO:0000313" key="4">
    <source>
        <dbReference type="Proteomes" id="UP000765507"/>
    </source>
</evidence>
<organism evidence="3 4">
    <name type="scientific">Chelydra serpentina</name>
    <name type="common">Snapping turtle</name>
    <name type="synonym">Testudo serpentina</name>
    <dbReference type="NCBI Taxonomy" id="8475"/>
    <lineage>
        <taxon>Eukaryota</taxon>
        <taxon>Metazoa</taxon>
        <taxon>Chordata</taxon>
        <taxon>Craniata</taxon>
        <taxon>Vertebrata</taxon>
        <taxon>Euteleostomi</taxon>
        <taxon>Archelosauria</taxon>
        <taxon>Testudinata</taxon>
        <taxon>Testudines</taxon>
        <taxon>Cryptodira</taxon>
        <taxon>Durocryptodira</taxon>
        <taxon>Americhelydia</taxon>
        <taxon>Chelydroidea</taxon>
        <taxon>Chelydridae</taxon>
        <taxon>Chelydra</taxon>
    </lineage>
</organism>
<dbReference type="SUPFAM" id="SSF48726">
    <property type="entry name" value="Immunoglobulin"/>
    <property type="match status" value="1"/>
</dbReference>
<name>A0A8T1S153_CHESE</name>
<dbReference type="AlphaFoldDB" id="A0A8T1S153"/>
<dbReference type="Proteomes" id="UP000765507">
    <property type="component" value="Unassembled WGS sequence"/>
</dbReference>
<keyword evidence="1" id="KW-0732">Signal</keyword>
<keyword evidence="4" id="KW-1185">Reference proteome</keyword>
<sequence length="153" mass="16851">RRGWWLRTQLSAPSRISLLSMELTLLLPLLATLQSLPRPVFPAGVPAAPTLSLHPQKQEYFPGDTVEIKCSAPPSVDRVGGFQYYSNMGKAISVLASSRRSHTYNVNLTGPEDGGSYQCSYWIDQDRSWNRSSGSDAVLIRVKGELCTVSNIP</sequence>
<proteinExistence type="predicted"/>
<dbReference type="Gene3D" id="2.60.40.10">
    <property type="entry name" value="Immunoglobulins"/>
    <property type="match status" value="1"/>
</dbReference>
<feature type="non-terminal residue" evidence="3">
    <location>
        <position position="153"/>
    </location>
</feature>
<evidence type="ECO:0000256" key="1">
    <source>
        <dbReference type="SAM" id="SignalP"/>
    </source>
</evidence>
<feature type="chain" id="PRO_5035948312" evidence="1">
    <location>
        <begin position="43"/>
        <end position="153"/>
    </location>
</feature>
<dbReference type="InterPro" id="IPR013783">
    <property type="entry name" value="Ig-like_fold"/>
</dbReference>
<feature type="signal peptide" evidence="1">
    <location>
        <begin position="1"/>
        <end position="42"/>
    </location>
</feature>
<dbReference type="Pfam" id="PF13895">
    <property type="entry name" value="Ig_2"/>
    <property type="match status" value="1"/>
</dbReference>
<dbReference type="InterPro" id="IPR007110">
    <property type="entry name" value="Ig-like_dom"/>
</dbReference>
<evidence type="ECO:0000313" key="3">
    <source>
        <dbReference type="EMBL" id="KAG6922686.1"/>
    </source>
</evidence>
<dbReference type="InterPro" id="IPR036179">
    <property type="entry name" value="Ig-like_dom_sf"/>
</dbReference>
<gene>
    <name evidence="3" type="ORF">G0U57_001320</name>
</gene>
<reference evidence="3 4" key="1">
    <citation type="journal article" date="2020" name="G3 (Bethesda)">
        <title>Draft Genome of the Common Snapping Turtle, Chelydra serpentina, a Model for Phenotypic Plasticity in Reptiles.</title>
        <authorList>
            <person name="Das D."/>
            <person name="Singh S.K."/>
            <person name="Bierstedt J."/>
            <person name="Erickson A."/>
            <person name="Galli G.L.J."/>
            <person name="Crossley D.A. 2nd"/>
            <person name="Rhen T."/>
        </authorList>
    </citation>
    <scope>NUCLEOTIDE SEQUENCE [LARGE SCALE GENOMIC DNA]</scope>
    <source>
        <strain evidence="3">KW</strain>
    </source>
</reference>
<protein>
    <submittedName>
        <fullName evidence="3">Alpha-1B-glycoprotein-like</fullName>
    </submittedName>
</protein>
<accession>A0A8T1S153</accession>
<dbReference type="EMBL" id="JAHGAV010001186">
    <property type="protein sequence ID" value="KAG6922686.1"/>
    <property type="molecule type" value="Genomic_DNA"/>
</dbReference>